<evidence type="ECO:0000256" key="4">
    <source>
        <dbReference type="ARBA" id="ARBA00022729"/>
    </source>
</evidence>
<dbReference type="CDD" id="cd01146">
    <property type="entry name" value="FhuD"/>
    <property type="match status" value="1"/>
</dbReference>
<keyword evidence="3" id="KW-0813">Transport</keyword>
<evidence type="ECO:0000256" key="3">
    <source>
        <dbReference type="ARBA" id="ARBA00022448"/>
    </source>
</evidence>
<dbReference type="Pfam" id="PF01497">
    <property type="entry name" value="Peripla_BP_2"/>
    <property type="match status" value="1"/>
</dbReference>
<comment type="similarity">
    <text evidence="2">Belongs to the bacterial solute-binding protein 8 family.</text>
</comment>
<comment type="caution">
    <text evidence="7">The sequence shown here is derived from an EMBL/GenBank/DDBJ whole genome shotgun (WGS) entry which is preliminary data.</text>
</comment>
<evidence type="ECO:0000313" key="7">
    <source>
        <dbReference type="EMBL" id="KIR60645.1"/>
    </source>
</evidence>
<dbReference type="InterPro" id="IPR051313">
    <property type="entry name" value="Bact_iron-sidero_bind"/>
</dbReference>
<organism evidence="7 8">
    <name type="scientific">Micromonospora haikouensis</name>
    <dbReference type="NCBI Taxonomy" id="686309"/>
    <lineage>
        <taxon>Bacteria</taxon>
        <taxon>Bacillati</taxon>
        <taxon>Actinomycetota</taxon>
        <taxon>Actinomycetes</taxon>
        <taxon>Micromonosporales</taxon>
        <taxon>Micromonosporaceae</taxon>
        <taxon>Micromonospora</taxon>
    </lineage>
</organism>
<dbReference type="PROSITE" id="PS51257">
    <property type="entry name" value="PROKAR_LIPOPROTEIN"/>
    <property type="match status" value="1"/>
</dbReference>
<dbReference type="GeneID" id="301306794"/>
<protein>
    <submittedName>
        <fullName evidence="7">Iron ABC transporter substrate-binding protein</fullName>
    </submittedName>
</protein>
<evidence type="ECO:0000259" key="6">
    <source>
        <dbReference type="PROSITE" id="PS50983"/>
    </source>
</evidence>
<feature type="domain" description="Fe/B12 periplasmic-binding" evidence="6">
    <location>
        <begin position="61"/>
        <end position="312"/>
    </location>
</feature>
<evidence type="ECO:0000256" key="1">
    <source>
        <dbReference type="ARBA" id="ARBA00004196"/>
    </source>
</evidence>
<dbReference type="PATRIC" id="fig|47853.6.peg.4675"/>
<dbReference type="RefSeq" id="WP_043966863.1">
    <property type="nucleotide sequence ID" value="NZ_JBEZEN010000025.1"/>
</dbReference>
<keyword evidence="4 5" id="KW-0732">Signal</keyword>
<dbReference type="EMBL" id="JXSX01000003">
    <property type="protein sequence ID" value="KIR60645.1"/>
    <property type="molecule type" value="Genomic_DNA"/>
</dbReference>
<proteinExistence type="inferred from homology"/>
<dbReference type="GO" id="GO:1901678">
    <property type="term" value="P:iron coordination entity transport"/>
    <property type="evidence" value="ECO:0007669"/>
    <property type="project" value="UniProtKB-ARBA"/>
</dbReference>
<feature type="chain" id="PRO_5039540170" evidence="5">
    <location>
        <begin position="28"/>
        <end position="312"/>
    </location>
</feature>
<name>A0A0D0WTA1_9ACTN</name>
<dbReference type="Proteomes" id="UP000032254">
    <property type="component" value="Unassembled WGS sequence"/>
</dbReference>
<dbReference type="PANTHER" id="PTHR30532">
    <property type="entry name" value="IRON III DICITRATE-BINDING PERIPLASMIC PROTEIN"/>
    <property type="match status" value="1"/>
</dbReference>
<dbReference type="GO" id="GO:0030288">
    <property type="term" value="C:outer membrane-bounded periplasmic space"/>
    <property type="evidence" value="ECO:0007669"/>
    <property type="project" value="TreeGrafter"/>
</dbReference>
<evidence type="ECO:0000313" key="8">
    <source>
        <dbReference type="Proteomes" id="UP000032254"/>
    </source>
</evidence>
<reference evidence="7 8" key="1">
    <citation type="submission" date="2015-01" db="EMBL/GenBank/DDBJ databases">
        <title>Sequencing and annotation of Micromonospora carbonacea strain JXNU-1 genome.</title>
        <authorList>
            <person name="Long Z."/>
            <person name="Huang Y."/>
            <person name="Jiang Y."/>
        </authorList>
    </citation>
    <scope>NUCLEOTIDE SEQUENCE [LARGE SCALE GENOMIC DNA]</scope>
    <source>
        <strain evidence="7 8">JXNU-1</strain>
    </source>
</reference>
<gene>
    <name evidence="7" type="ORF">TK50_22350</name>
</gene>
<dbReference type="OrthoDB" id="9793175at2"/>
<keyword evidence="8" id="KW-1185">Reference proteome</keyword>
<dbReference type="SUPFAM" id="SSF53807">
    <property type="entry name" value="Helical backbone' metal receptor"/>
    <property type="match status" value="1"/>
</dbReference>
<dbReference type="AlphaFoldDB" id="A0A0D0WTA1"/>
<evidence type="ECO:0000256" key="5">
    <source>
        <dbReference type="SAM" id="SignalP"/>
    </source>
</evidence>
<dbReference type="PANTHER" id="PTHR30532:SF25">
    <property type="entry name" value="IRON(III) DICITRATE-BINDING PERIPLASMIC PROTEIN"/>
    <property type="match status" value="1"/>
</dbReference>
<evidence type="ECO:0000256" key="2">
    <source>
        <dbReference type="ARBA" id="ARBA00008814"/>
    </source>
</evidence>
<accession>A0A0D0WTA1</accession>
<dbReference type="PROSITE" id="PS50983">
    <property type="entry name" value="FE_B12_PBP"/>
    <property type="match status" value="1"/>
</dbReference>
<feature type="signal peptide" evidence="5">
    <location>
        <begin position="1"/>
        <end position="27"/>
    </location>
</feature>
<sequence length="312" mass="32674">MRSTTPRTARRRLLALAVASTTALVVAACGSADSDPAGGVGDTRTVEHARGKTDVPNKPTRVVVLEPVQLDTAIALEITPVGAAVLSEAAGVPKYLGDKAAGITTVGTVQEPNVQKIAALKPDLIIGTESRHSALYDQLTAVAPTVFMASQADPWQDNVKFTATTLGGAESADKLLTGYQQRCAEIAGKFGTAGKTAQLIRPRDGVLTLYGPTSFAGSTLECVGFKTPQRDWENSISVDISPERVLEAKADHVFVTTVDVNDRSTIPASVDANAAAFPRLHLVDQSFWITGVGTVGGQAVLDDLERILAASN</sequence>
<comment type="subcellular location">
    <subcellularLocation>
        <location evidence="1">Cell envelope</location>
    </subcellularLocation>
</comment>
<dbReference type="Gene3D" id="3.40.50.1980">
    <property type="entry name" value="Nitrogenase molybdenum iron protein domain"/>
    <property type="match status" value="2"/>
</dbReference>
<dbReference type="InterPro" id="IPR002491">
    <property type="entry name" value="ABC_transptr_periplasmic_BD"/>
</dbReference>